<feature type="compositionally biased region" description="Polar residues" evidence="1">
    <location>
        <begin position="22"/>
        <end position="31"/>
    </location>
</feature>
<dbReference type="RefSeq" id="WP_021776689.1">
    <property type="nucleotide sequence ID" value="NZ_AWXE01000001.1"/>
</dbReference>
<evidence type="ECO:0000256" key="1">
    <source>
        <dbReference type="SAM" id="MobiDB-lite"/>
    </source>
</evidence>
<proteinExistence type="predicted"/>
<gene>
    <name evidence="2" type="primary">ftsW</name>
    <name evidence="2" type="ORF">RS24_00647</name>
</gene>
<dbReference type="EMBL" id="AWXE01000001">
    <property type="protein sequence ID" value="ERL47672.1"/>
    <property type="molecule type" value="Genomic_DNA"/>
</dbReference>
<accession>U2XRD1</accession>
<reference evidence="2 3" key="1">
    <citation type="journal article" date="2014" name="FEMS Microbiol. Ecol.">
        <title>Genomic differentiation among two strains of the PS1 clade isolated from geographically separated marine habitats.</title>
        <authorList>
            <person name="Jimenez-Infante F."/>
            <person name="Ngugi D.K."/>
            <person name="Alam I."/>
            <person name="Rashid M."/>
            <person name="Baalawi W."/>
            <person name="Kamau A.A."/>
            <person name="Bajic V.B."/>
            <person name="Stingl U."/>
        </authorList>
    </citation>
    <scope>NUCLEOTIDE SEQUENCE [LARGE SCALE GENOMIC DNA]</scope>
    <source>
        <strain evidence="2 3">RS24</strain>
    </source>
</reference>
<sequence>MRQHEQIIIERAEIRKAEAGATHTTNTTNVEVINKGNKKD</sequence>
<evidence type="ECO:0000313" key="2">
    <source>
        <dbReference type="EMBL" id="ERL47672.1"/>
    </source>
</evidence>
<keyword evidence="2" id="KW-0131">Cell cycle</keyword>
<name>U2XRD1_9PROT</name>
<protein>
    <submittedName>
        <fullName evidence="2">Cell division protein FtsW</fullName>
    </submittedName>
</protein>
<dbReference type="STRING" id="1397666.RS24_00647"/>
<keyword evidence="3" id="KW-1185">Reference proteome</keyword>
<keyword evidence="2" id="KW-0132">Cell division</keyword>
<feature type="region of interest" description="Disordered" evidence="1">
    <location>
        <begin position="19"/>
        <end position="40"/>
    </location>
</feature>
<comment type="caution">
    <text evidence="2">The sequence shown here is derived from an EMBL/GenBank/DDBJ whole genome shotgun (WGS) entry which is preliminary data.</text>
</comment>
<organism evidence="2 3">
    <name type="scientific">Candidatus Micropelagius thuwalensis</name>
    <dbReference type="NCBI Taxonomy" id="1397666"/>
    <lineage>
        <taxon>Bacteria</taxon>
        <taxon>Pseudomonadati</taxon>
        <taxon>Pseudomonadota</taxon>
        <taxon>Alphaproteobacteria</taxon>
        <taxon>PS1 clade</taxon>
        <taxon>Candidatus Micropelagius</taxon>
    </lineage>
</organism>
<dbReference type="AlphaFoldDB" id="U2XRD1"/>
<evidence type="ECO:0000313" key="3">
    <source>
        <dbReference type="Proteomes" id="UP000016762"/>
    </source>
</evidence>
<dbReference type="GO" id="GO:0051301">
    <property type="term" value="P:cell division"/>
    <property type="evidence" value="ECO:0007669"/>
    <property type="project" value="UniProtKB-KW"/>
</dbReference>
<dbReference type="Proteomes" id="UP000016762">
    <property type="component" value="Unassembled WGS sequence"/>
</dbReference>